<dbReference type="InterPro" id="IPR029058">
    <property type="entry name" value="AB_hydrolase_fold"/>
</dbReference>
<evidence type="ECO:0000313" key="5">
    <source>
        <dbReference type="EMBL" id="ANB13977.1"/>
    </source>
</evidence>
<evidence type="ECO:0000259" key="4">
    <source>
        <dbReference type="Pfam" id="PF08386"/>
    </source>
</evidence>
<reference evidence="5 6" key="1">
    <citation type="submission" date="2016-02" db="EMBL/GenBank/DDBJ databases">
        <title>Complete genome sequence and transcriptome regulation of the pentose utilising yeast Sugiyamaella lignohabitans.</title>
        <authorList>
            <person name="Bellasio M."/>
            <person name="Peymann A."/>
            <person name="Valli M."/>
            <person name="Sipitzky M."/>
            <person name="Graf A."/>
            <person name="Sauer M."/>
            <person name="Marx H."/>
            <person name="Mattanovich D."/>
        </authorList>
    </citation>
    <scope>NUCLEOTIDE SEQUENCE [LARGE SCALE GENOMIC DNA]</scope>
    <source>
        <strain evidence="5 6">CBS 10342</strain>
    </source>
</reference>
<evidence type="ECO:0000256" key="3">
    <source>
        <dbReference type="SAM" id="Phobius"/>
    </source>
</evidence>
<keyword evidence="3" id="KW-1133">Transmembrane helix</keyword>
<keyword evidence="3" id="KW-0812">Transmembrane</keyword>
<dbReference type="OrthoDB" id="425534at2759"/>
<dbReference type="AlphaFoldDB" id="A0A161HL73"/>
<dbReference type="SUPFAM" id="SSF53474">
    <property type="entry name" value="alpha/beta-Hydrolases"/>
    <property type="match status" value="1"/>
</dbReference>
<gene>
    <name evidence="5" type="ORF">AWJ20_4930</name>
</gene>
<dbReference type="Gene3D" id="3.40.50.1820">
    <property type="entry name" value="alpha/beta hydrolase"/>
    <property type="match status" value="2"/>
</dbReference>
<dbReference type="KEGG" id="slb:AWJ20_4930"/>
<accession>A0A161HL73</accession>
<dbReference type="RefSeq" id="XP_018736454.1">
    <property type="nucleotide sequence ID" value="XM_018882036.1"/>
</dbReference>
<feature type="domain" description="Peptidase S33 tripeptidyl aminopeptidase-like C-terminal" evidence="4">
    <location>
        <begin position="449"/>
        <end position="547"/>
    </location>
</feature>
<dbReference type="GeneID" id="30037116"/>
<evidence type="ECO:0000256" key="1">
    <source>
        <dbReference type="ARBA" id="ARBA00010088"/>
    </source>
</evidence>
<feature type="transmembrane region" description="Helical" evidence="3">
    <location>
        <begin position="36"/>
        <end position="61"/>
    </location>
</feature>
<evidence type="ECO:0000256" key="2">
    <source>
        <dbReference type="ARBA" id="ARBA00022801"/>
    </source>
</evidence>
<dbReference type="GO" id="GO:0016787">
    <property type="term" value="F:hydrolase activity"/>
    <property type="evidence" value="ECO:0007669"/>
    <property type="project" value="UniProtKB-KW"/>
</dbReference>
<dbReference type="Proteomes" id="UP000189580">
    <property type="component" value="Chromosome d"/>
</dbReference>
<protein>
    <recommendedName>
        <fullName evidence="4">Peptidase S33 tripeptidyl aminopeptidase-like C-terminal domain-containing protein</fullName>
    </recommendedName>
</protein>
<dbReference type="EMBL" id="CP014502">
    <property type="protein sequence ID" value="ANB13977.1"/>
    <property type="molecule type" value="Genomic_DNA"/>
</dbReference>
<dbReference type="PANTHER" id="PTHR43248:SF25">
    <property type="entry name" value="AB HYDROLASE-1 DOMAIN-CONTAINING PROTEIN-RELATED"/>
    <property type="match status" value="1"/>
</dbReference>
<dbReference type="InterPro" id="IPR013595">
    <property type="entry name" value="Pept_S33_TAP-like_C"/>
</dbReference>
<sequence>MSWADEKKGVEAQLPVPVLEPRVESRETQKKKKKTWSLIFSVVAGVIFVGLFRSIVSSGFWPHFRLRFPHHCHGSDGDESGDLVWKELAKGSNVLHANITLPLDYNDRSAGNVTVALNKIPATHKDGSLGSILLNPGGPGGSGTNLLYRRGADISEIVEGRYDIIGFDPRGINWTSPNFYCGVGDKQISGFNAISNELLSTHGDNVSYGEQLAYGKLQGLACSSDDSGKYISTALVSTDMLHISRALGDEKLNYWGFSYGSILGNTFAQMYPESVGRMIVDGVMDAEDYYAGTWFSNLENTDNVTRTFYEACSASTNCPIEGSPDEIEHLFGDLITKLKFEPATVFDIESGSVGLVTYSGFLSSFFATLYSPVVWNRFANVTLDLLNGNALPFYQMYLAPGPDADSLADSAGYATLCGDASNATYPKTVTSPEALKNLVATLRKSSKWWSDNWLIASGCFGYKQTPVMLWDGPFQKVNASMLLIGNTYDPVTPISAARKMATFYTDSAVIHQSGVGHCSLAQKSSCTAELVRNWFNNGVLPPPNTVCPTDEVPFETAQEATVTDLFIPRFFSV</sequence>
<dbReference type="PANTHER" id="PTHR43248">
    <property type="entry name" value="2-SUCCINYL-6-HYDROXY-2,4-CYCLOHEXADIENE-1-CARBOXYLATE SYNTHASE"/>
    <property type="match status" value="1"/>
</dbReference>
<evidence type="ECO:0000313" key="6">
    <source>
        <dbReference type="Proteomes" id="UP000189580"/>
    </source>
</evidence>
<keyword evidence="2" id="KW-0378">Hydrolase</keyword>
<keyword evidence="3" id="KW-0472">Membrane</keyword>
<proteinExistence type="inferred from homology"/>
<name>A0A161HL73_9ASCO</name>
<keyword evidence="6" id="KW-1185">Reference proteome</keyword>
<dbReference type="Pfam" id="PF08386">
    <property type="entry name" value="Abhydrolase_4"/>
    <property type="match status" value="1"/>
</dbReference>
<organism evidence="5 6">
    <name type="scientific">Sugiyamaella lignohabitans</name>
    <dbReference type="NCBI Taxonomy" id="796027"/>
    <lineage>
        <taxon>Eukaryota</taxon>
        <taxon>Fungi</taxon>
        <taxon>Dikarya</taxon>
        <taxon>Ascomycota</taxon>
        <taxon>Saccharomycotina</taxon>
        <taxon>Dipodascomycetes</taxon>
        <taxon>Dipodascales</taxon>
        <taxon>Trichomonascaceae</taxon>
        <taxon>Sugiyamaella</taxon>
    </lineage>
</organism>
<dbReference type="InterPro" id="IPR051601">
    <property type="entry name" value="Serine_prot/Carboxylest_S33"/>
</dbReference>
<comment type="similarity">
    <text evidence="1">Belongs to the peptidase S33 family.</text>
</comment>